<dbReference type="OrthoDB" id="199546at2"/>
<reference evidence="2 3" key="2">
    <citation type="journal article" date="2016" name="ISME J.">
        <title>Characterization of the first cultured representative of Verrucomicrobia subdivision 5 indicates the proposal of a novel phylum.</title>
        <authorList>
            <person name="Spring S."/>
            <person name="Bunk B."/>
            <person name="Sproer C."/>
            <person name="Schumann P."/>
            <person name="Rohde M."/>
            <person name="Tindall B.J."/>
            <person name="Klenk H.P."/>
        </authorList>
    </citation>
    <scope>NUCLEOTIDE SEQUENCE [LARGE SCALE GENOMIC DNA]</scope>
    <source>
        <strain evidence="2 3">L21-Fru-AB</strain>
    </source>
</reference>
<dbReference type="EMBL" id="CP010904">
    <property type="protein sequence ID" value="AKJ63869.1"/>
    <property type="molecule type" value="Genomic_DNA"/>
</dbReference>
<dbReference type="KEGG" id="vbl:L21SP4_00599"/>
<reference evidence="3" key="1">
    <citation type="submission" date="2015-02" db="EMBL/GenBank/DDBJ databases">
        <title>Description and complete genome sequence of the first cultured representative of the subdivision 5 of the Verrucomicrobia phylum.</title>
        <authorList>
            <person name="Spring S."/>
            <person name="Bunk B."/>
            <person name="Sproer C."/>
            <person name="Klenk H.-P."/>
        </authorList>
    </citation>
    <scope>NUCLEOTIDE SEQUENCE [LARGE SCALE GENOMIC DNA]</scope>
    <source>
        <strain evidence="3">L21-Fru-AB</strain>
    </source>
</reference>
<evidence type="ECO:0000256" key="1">
    <source>
        <dbReference type="SAM" id="Coils"/>
    </source>
</evidence>
<gene>
    <name evidence="2" type="ORF">L21SP4_00599</name>
</gene>
<keyword evidence="1" id="KW-0175">Coiled coil</keyword>
<feature type="coiled-coil region" evidence="1">
    <location>
        <begin position="65"/>
        <end position="93"/>
    </location>
</feature>
<proteinExistence type="predicted"/>
<name>A0A0G3EIA8_9BACT</name>
<keyword evidence="3" id="KW-1185">Reference proteome</keyword>
<sequence>MGEEIKSAYELALERLGGEKSSLSAGQKQALAEVDTKTGARVAEQSILYDQRIQDARATGDHAAVQELEGAKTAEINRLREEAEEEKNRIRGEKV</sequence>
<organism evidence="2 3">
    <name type="scientific">Kiritimatiella glycovorans</name>
    <dbReference type="NCBI Taxonomy" id="1307763"/>
    <lineage>
        <taxon>Bacteria</taxon>
        <taxon>Pseudomonadati</taxon>
        <taxon>Kiritimatiellota</taxon>
        <taxon>Kiritimatiellia</taxon>
        <taxon>Kiritimatiellales</taxon>
        <taxon>Kiritimatiellaceae</taxon>
        <taxon>Kiritimatiella</taxon>
    </lineage>
</organism>
<evidence type="ECO:0000313" key="2">
    <source>
        <dbReference type="EMBL" id="AKJ63869.1"/>
    </source>
</evidence>
<dbReference type="RefSeq" id="WP_052881259.1">
    <property type="nucleotide sequence ID" value="NZ_CP010904.1"/>
</dbReference>
<dbReference type="AlphaFoldDB" id="A0A0G3EIA8"/>
<protein>
    <submittedName>
        <fullName evidence="2">Uncharacterized protein</fullName>
    </submittedName>
</protein>
<dbReference type="Proteomes" id="UP000035268">
    <property type="component" value="Chromosome"/>
</dbReference>
<evidence type="ECO:0000313" key="3">
    <source>
        <dbReference type="Proteomes" id="UP000035268"/>
    </source>
</evidence>
<accession>A0A0G3EIA8</accession>